<dbReference type="Proteomes" id="UP000095347">
    <property type="component" value="Unassembled WGS sequence"/>
</dbReference>
<sequence length="391" mass="42201">MQTQQASQKYLLKAALLISIAAIAYWAYDAFRSDAAPEASASAATEVEAVTLHREEVPLYKELPSRTTAYKVADIRPQASGIITERLFEEGATVTQGQLLYQIDPAPYKADFDRTIADLNRAKTNAKLAEAKAVRYTSLVKSKTISQQAYEDVVAARDQAVADVAVAQAAVSAAEVSLNYTQVNAPISGRIGKSSITAGALVTANQTTALATITQLDPIYVDLIMPSRDLIRLRPQFDNAQKLKVSLDNEEGQPAYTQEGELQFSEVTVDQTTGTVLLRALFPNPDRTLLPGMFIRARIHLQPVQAIVVPQAAAQRGSDGNLSVWVIDADGKVQAQPIEAQQATNNGWLVQNGLEDGTMIMTKGFQKTRPGATVKPVMASSPSSPKTDKAE</sequence>
<dbReference type="RefSeq" id="WP_069956499.1">
    <property type="nucleotide sequence ID" value="NZ_MCGG01000006.1"/>
</dbReference>
<dbReference type="InterPro" id="IPR058625">
    <property type="entry name" value="MdtA-like_BSH"/>
</dbReference>
<dbReference type="Gene3D" id="2.40.30.170">
    <property type="match status" value="1"/>
</dbReference>
<keyword evidence="4" id="KW-1133">Transmembrane helix</keyword>
<dbReference type="Gene3D" id="2.40.50.100">
    <property type="match status" value="1"/>
</dbReference>
<keyword evidence="4" id="KW-0472">Membrane</keyword>
<dbReference type="Pfam" id="PF25944">
    <property type="entry name" value="Beta-barrel_RND"/>
    <property type="match status" value="1"/>
</dbReference>
<gene>
    <name evidence="9" type="ORF">BEN30_02755</name>
</gene>
<dbReference type="InterPro" id="IPR058626">
    <property type="entry name" value="MdtA-like_b-barrel"/>
</dbReference>
<dbReference type="Pfam" id="PF25917">
    <property type="entry name" value="BSH_RND"/>
    <property type="match status" value="1"/>
</dbReference>
<comment type="caution">
    <text evidence="9">The sequence shown here is derived from an EMBL/GenBank/DDBJ whole genome shotgun (WGS) entry which is preliminary data.</text>
</comment>
<comment type="similarity">
    <text evidence="2">Belongs to the membrane fusion protein (MFP) (TC 8.A.1) family.</text>
</comment>
<dbReference type="FunFam" id="2.40.420.20:FF:000001">
    <property type="entry name" value="Efflux RND transporter periplasmic adaptor subunit"/>
    <property type="match status" value="1"/>
</dbReference>
<feature type="domain" description="Multidrug resistance protein MdtA-like C-terminal permuted SH3" evidence="8">
    <location>
        <begin position="305"/>
        <end position="367"/>
    </location>
</feature>
<dbReference type="GO" id="GO:0022857">
    <property type="term" value="F:transmembrane transporter activity"/>
    <property type="evidence" value="ECO:0007669"/>
    <property type="project" value="InterPro"/>
</dbReference>
<dbReference type="AlphaFoldDB" id="A0A1E5QBQ4"/>
<evidence type="ECO:0000256" key="4">
    <source>
        <dbReference type="SAM" id="Phobius"/>
    </source>
</evidence>
<evidence type="ECO:0000256" key="3">
    <source>
        <dbReference type="SAM" id="MobiDB-lite"/>
    </source>
</evidence>
<dbReference type="GO" id="GO:0046677">
    <property type="term" value="P:response to antibiotic"/>
    <property type="evidence" value="ECO:0007669"/>
    <property type="project" value="TreeGrafter"/>
</dbReference>
<dbReference type="EMBL" id="MCGG01000006">
    <property type="protein sequence ID" value="OEJ69489.1"/>
    <property type="molecule type" value="Genomic_DNA"/>
</dbReference>
<evidence type="ECO:0000259" key="5">
    <source>
        <dbReference type="Pfam" id="PF25876"/>
    </source>
</evidence>
<feature type="domain" description="Multidrug resistance protein MdtA-like barrel-sandwich hybrid" evidence="6">
    <location>
        <begin position="72"/>
        <end position="214"/>
    </location>
</feature>
<dbReference type="PANTHER" id="PTHR30158:SF3">
    <property type="entry name" value="MULTIDRUG EFFLUX PUMP SUBUNIT ACRA-RELATED"/>
    <property type="match status" value="1"/>
</dbReference>
<dbReference type="Gene3D" id="2.40.420.20">
    <property type="match status" value="1"/>
</dbReference>
<dbReference type="Pfam" id="PF25876">
    <property type="entry name" value="HH_MFP_RND"/>
    <property type="match status" value="1"/>
</dbReference>
<dbReference type="GO" id="GO:0030313">
    <property type="term" value="C:cell envelope"/>
    <property type="evidence" value="ECO:0007669"/>
    <property type="project" value="UniProtKB-SubCell"/>
</dbReference>
<dbReference type="STRING" id="28181.BEN30_02755"/>
<proteinExistence type="inferred from homology"/>
<evidence type="ECO:0000256" key="1">
    <source>
        <dbReference type="ARBA" id="ARBA00004196"/>
    </source>
</evidence>
<accession>A0A1E5QBQ4</accession>
<feature type="domain" description="Multidrug resistance protein MdtA-like beta-barrel" evidence="7">
    <location>
        <begin position="218"/>
        <end position="301"/>
    </location>
</feature>
<name>A0A1E5QBQ4_9PROT</name>
<organism evidence="9 10">
    <name type="scientific">Magnetovibrio blakemorei</name>
    <dbReference type="NCBI Taxonomy" id="28181"/>
    <lineage>
        <taxon>Bacteria</taxon>
        <taxon>Pseudomonadati</taxon>
        <taxon>Pseudomonadota</taxon>
        <taxon>Alphaproteobacteria</taxon>
        <taxon>Rhodospirillales</taxon>
        <taxon>Magnetovibrionaceae</taxon>
        <taxon>Magnetovibrio</taxon>
    </lineage>
</organism>
<evidence type="ECO:0000259" key="7">
    <source>
        <dbReference type="Pfam" id="PF25944"/>
    </source>
</evidence>
<keyword evidence="4" id="KW-0812">Transmembrane</keyword>
<dbReference type="PANTHER" id="PTHR30158">
    <property type="entry name" value="ACRA/E-RELATED COMPONENT OF DRUG EFFLUX TRANSPORTER"/>
    <property type="match status" value="1"/>
</dbReference>
<evidence type="ECO:0000313" key="9">
    <source>
        <dbReference type="EMBL" id="OEJ69489.1"/>
    </source>
</evidence>
<dbReference type="GO" id="GO:0005886">
    <property type="term" value="C:plasma membrane"/>
    <property type="evidence" value="ECO:0007669"/>
    <property type="project" value="TreeGrafter"/>
</dbReference>
<dbReference type="NCBIfam" id="TIGR01730">
    <property type="entry name" value="RND_mfp"/>
    <property type="match status" value="1"/>
</dbReference>
<dbReference type="Pfam" id="PF25967">
    <property type="entry name" value="RND-MFP_C"/>
    <property type="match status" value="1"/>
</dbReference>
<evidence type="ECO:0000256" key="2">
    <source>
        <dbReference type="ARBA" id="ARBA00009477"/>
    </source>
</evidence>
<feature type="transmembrane region" description="Helical" evidence="4">
    <location>
        <begin position="10"/>
        <end position="28"/>
    </location>
</feature>
<evidence type="ECO:0000259" key="8">
    <source>
        <dbReference type="Pfam" id="PF25967"/>
    </source>
</evidence>
<protein>
    <submittedName>
        <fullName evidence="9">Uncharacterized protein</fullName>
    </submittedName>
</protein>
<feature type="domain" description="Multidrug resistance protein MdtA-like alpha-helical hairpin" evidence="5">
    <location>
        <begin position="117"/>
        <end position="181"/>
    </location>
</feature>
<dbReference type="InterPro" id="IPR058627">
    <property type="entry name" value="MdtA-like_C"/>
</dbReference>
<dbReference type="InterPro" id="IPR058624">
    <property type="entry name" value="MdtA-like_HH"/>
</dbReference>
<keyword evidence="10" id="KW-1185">Reference proteome</keyword>
<reference evidence="10" key="1">
    <citation type="submission" date="2016-07" db="EMBL/GenBank/DDBJ databases">
        <authorList>
            <person name="Florea S."/>
            <person name="Webb J.S."/>
            <person name="Jaromczyk J."/>
            <person name="Schardl C.L."/>
        </authorList>
    </citation>
    <scope>NUCLEOTIDE SEQUENCE [LARGE SCALE GENOMIC DNA]</scope>
    <source>
        <strain evidence="10">MV-1</strain>
    </source>
</reference>
<comment type="subcellular location">
    <subcellularLocation>
        <location evidence="1">Cell envelope</location>
    </subcellularLocation>
</comment>
<evidence type="ECO:0000259" key="6">
    <source>
        <dbReference type="Pfam" id="PF25917"/>
    </source>
</evidence>
<evidence type="ECO:0000313" key="10">
    <source>
        <dbReference type="Proteomes" id="UP000095347"/>
    </source>
</evidence>
<dbReference type="SUPFAM" id="SSF111369">
    <property type="entry name" value="HlyD-like secretion proteins"/>
    <property type="match status" value="1"/>
</dbReference>
<dbReference type="Gene3D" id="1.10.287.470">
    <property type="entry name" value="Helix hairpin bin"/>
    <property type="match status" value="1"/>
</dbReference>
<feature type="region of interest" description="Disordered" evidence="3">
    <location>
        <begin position="370"/>
        <end position="391"/>
    </location>
</feature>
<dbReference type="InterPro" id="IPR006143">
    <property type="entry name" value="RND_pump_MFP"/>
</dbReference>